<dbReference type="CDD" id="cd23339">
    <property type="entry name" value="beta-trefoil_FSCN_fungal_FRG1-like"/>
    <property type="match status" value="1"/>
</dbReference>
<keyword evidence="7" id="KW-1185">Reference proteome</keyword>
<protein>
    <submittedName>
        <fullName evidence="5">FRG1-like family protein</fullName>
    </submittedName>
</protein>
<proteinExistence type="inferred from homology"/>
<evidence type="ECO:0000313" key="6">
    <source>
        <dbReference type="EMBL" id="TWU76207.1"/>
    </source>
</evidence>
<organism evidence="5 7">
    <name type="scientific">Metarhizium rileyi (strain RCEF 4871)</name>
    <name type="common">Nomuraea rileyi</name>
    <dbReference type="NCBI Taxonomy" id="1649241"/>
    <lineage>
        <taxon>Eukaryota</taxon>
        <taxon>Fungi</taxon>
        <taxon>Dikarya</taxon>
        <taxon>Ascomycota</taxon>
        <taxon>Pezizomycotina</taxon>
        <taxon>Sordariomycetes</taxon>
        <taxon>Hypocreomycetidae</taxon>
        <taxon>Hypocreales</taxon>
        <taxon>Clavicipitaceae</taxon>
        <taxon>Metarhizium</taxon>
    </lineage>
</organism>
<dbReference type="GO" id="GO:0071013">
    <property type="term" value="C:catalytic step 2 spliceosome"/>
    <property type="evidence" value="ECO:0007669"/>
    <property type="project" value="TreeGrafter"/>
</dbReference>
<accession>A0A5C6GHH2</accession>
<sequence length="271" mass="30149">MVKPLSFKGDKKTKKRKRATDADSRDREAGSSQVQRRDDDAVAPDDDSWVSADVATDVAGPVMIVLPTDKASALACDPNGNVFAMPIENMVEANPASAEPHDVRMVWIANKISGTDNFRFKSHHGRYLACDKIGALSATSEAISPLECFNVIATADTPGTFQLQTLRETLVTIKPSTSSKSSAPAELRGDEDKITFNTTMRIRMQARFKPKLRASKEEKALSKISRRELEDAVGRRLHEDEVKVLKKARREGDYHERLLDLKVKNRHDKFG</sequence>
<reference evidence="5 7" key="1">
    <citation type="journal article" date="2016" name="Genome Biol. Evol.">
        <title>Divergent and convergent evolution of fungal pathogenicity.</title>
        <authorList>
            <person name="Shang Y."/>
            <person name="Xiao G."/>
            <person name="Zheng P."/>
            <person name="Cen K."/>
            <person name="Zhan S."/>
            <person name="Wang C."/>
        </authorList>
    </citation>
    <scope>NUCLEOTIDE SEQUENCE [LARGE SCALE GENOMIC DNA]</scope>
    <source>
        <strain evidence="5 7">RCEF 4871</strain>
    </source>
</reference>
<feature type="region of interest" description="Disordered" evidence="4">
    <location>
        <begin position="1"/>
        <end position="48"/>
    </location>
</feature>
<dbReference type="EMBL" id="SBHS01000005">
    <property type="protein sequence ID" value="TWU76207.1"/>
    <property type="molecule type" value="Genomic_DNA"/>
</dbReference>
<comment type="subcellular location">
    <subcellularLocation>
        <location evidence="1">Nucleus</location>
        <location evidence="1">Nucleolus</location>
    </subcellularLocation>
</comment>
<dbReference type="EMBL" id="AZHC01000018">
    <property type="protein sequence ID" value="OAA40628.1"/>
    <property type="molecule type" value="Genomic_DNA"/>
</dbReference>
<evidence type="ECO:0000256" key="3">
    <source>
        <dbReference type="ARBA" id="ARBA00023242"/>
    </source>
</evidence>
<evidence type="ECO:0000313" key="7">
    <source>
        <dbReference type="Proteomes" id="UP000243498"/>
    </source>
</evidence>
<reference evidence="8" key="2">
    <citation type="submission" date="2018-12" db="EMBL/GenBank/DDBJ databases">
        <title>The complete genome of Metarhizium rileyi, a key fungal pathogen of Lepidoptera.</title>
        <authorList>
            <person name="Binneck E."/>
            <person name="Lastra C.C.L."/>
            <person name="Sosa-Gomez D.R."/>
        </authorList>
    </citation>
    <scope>NUCLEOTIDE SEQUENCE [LARGE SCALE GENOMIC DNA]</scope>
    <source>
        <strain evidence="8">Cep018-CH2</strain>
    </source>
</reference>
<dbReference type="InterPro" id="IPR008999">
    <property type="entry name" value="Actin-crosslinking"/>
</dbReference>
<feature type="compositionally biased region" description="Basic and acidic residues" evidence="4">
    <location>
        <begin position="19"/>
        <end position="40"/>
    </location>
</feature>
<comment type="similarity">
    <text evidence="2">Belongs to the FRG1 family.</text>
</comment>
<evidence type="ECO:0000313" key="5">
    <source>
        <dbReference type="EMBL" id="OAA40628.1"/>
    </source>
</evidence>
<dbReference type="SUPFAM" id="SSF50405">
    <property type="entry name" value="Actin-crosslinking proteins"/>
    <property type="match status" value="1"/>
</dbReference>
<reference evidence="6" key="3">
    <citation type="journal article" date="2019" name="Microbiol. Resour. Announc.">
        <title>Genome Sequence of Metarhizium rileyi, a Microbial Control Agent for Lepidoptera.</title>
        <authorList>
            <person name="Binneck E."/>
            <person name="Lastra C.C.L."/>
            <person name="Sosa-Gomez D.R."/>
        </authorList>
    </citation>
    <scope>NUCLEOTIDE SEQUENCE</scope>
    <source>
        <strain evidence="6">Cep018-CH2</strain>
    </source>
</reference>
<dbReference type="PANTHER" id="PTHR12928">
    <property type="entry name" value="FRG1 PROTEIN"/>
    <property type="match status" value="1"/>
</dbReference>
<dbReference type="InterPro" id="IPR010414">
    <property type="entry name" value="FRG1"/>
</dbReference>
<evidence type="ECO:0000256" key="1">
    <source>
        <dbReference type="ARBA" id="ARBA00004604"/>
    </source>
</evidence>
<dbReference type="Pfam" id="PF06229">
    <property type="entry name" value="FRG1"/>
    <property type="match status" value="1"/>
</dbReference>
<dbReference type="OrthoDB" id="5539371at2759"/>
<dbReference type="GO" id="GO:0005730">
    <property type="term" value="C:nucleolus"/>
    <property type="evidence" value="ECO:0007669"/>
    <property type="project" value="UniProtKB-SubCell"/>
</dbReference>
<comment type="caution">
    <text evidence="5">The sequence shown here is derived from an EMBL/GenBank/DDBJ whole genome shotgun (WGS) entry which is preliminary data.</text>
</comment>
<evidence type="ECO:0000313" key="8">
    <source>
        <dbReference type="Proteomes" id="UP000317257"/>
    </source>
</evidence>
<gene>
    <name evidence="6" type="ORF">ED733_003800</name>
    <name evidence="5" type="ORF">NOR_05716</name>
</gene>
<dbReference type="Proteomes" id="UP000317257">
    <property type="component" value="Unassembled WGS sequence"/>
</dbReference>
<accession>A0A162J7T6</accession>
<dbReference type="PANTHER" id="PTHR12928:SF0">
    <property type="entry name" value="FSHD REGION GENE 1"/>
    <property type="match status" value="1"/>
</dbReference>
<keyword evidence="3" id="KW-0539">Nucleus</keyword>
<dbReference type="OMA" id="ACDVNGK"/>
<name>A0A162J7T6_METRR</name>
<evidence type="ECO:0000256" key="4">
    <source>
        <dbReference type="SAM" id="MobiDB-lite"/>
    </source>
</evidence>
<dbReference type="Gene3D" id="2.80.10.50">
    <property type="match status" value="1"/>
</dbReference>
<dbReference type="STRING" id="1081105.A0A162J7T6"/>
<evidence type="ECO:0000256" key="2">
    <source>
        <dbReference type="ARBA" id="ARBA00010878"/>
    </source>
</evidence>
<dbReference type="GO" id="GO:0051015">
    <property type="term" value="F:actin filament binding"/>
    <property type="evidence" value="ECO:0007669"/>
    <property type="project" value="TreeGrafter"/>
</dbReference>
<dbReference type="Proteomes" id="UP000243498">
    <property type="component" value="Unassembled WGS sequence"/>
</dbReference>
<dbReference type="AlphaFoldDB" id="A0A162J7T6"/>